<protein>
    <submittedName>
        <fullName evidence="7">SCO family protein</fullName>
    </submittedName>
</protein>
<feature type="domain" description="Thioredoxin" evidence="6">
    <location>
        <begin position="35"/>
        <end position="199"/>
    </location>
</feature>
<feature type="chain" id="PRO_5039453587" evidence="5">
    <location>
        <begin position="19"/>
        <end position="202"/>
    </location>
</feature>
<evidence type="ECO:0000256" key="5">
    <source>
        <dbReference type="SAM" id="SignalP"/>
    </source>
</evidence>
<gene>
    <name evidence="7" type="ORF">EXE57_00315</name>
</gene>
<dbReference type="EMBL" id="CP038267">
    <property type="protein sequence ID" value="QBR90885.1"/>
    <property type="molecule type" value="Genomic_DNA"/>
</dbReference>
<dbReference type="PROSITE" id="PS51352">
    <property type="entry name" value="THIOREDOXIN_2"/>
    <property type="match status" value="1"/>
</dbReference>
<feature type="binding site" evidence="3">
    <location>
        <position position="74"/>
    </location>
    <ligand>
        <name>Cu cation</name>
        <dbReference type="ChEBI" id="CHEBI:23378"/>
    </ligand>
</feature>
<dbReference type="KEGG" id="noy:EXE57_00315"/>
<feature type="disulfide bond" description="Redox-active" evidence="4">
    <location>
        <begin position="74"/>
        <end position="78"/>
    </location>
</feature>
<comment type="similarity">
    <text evidence="1">Belongs to the SCO1/2 family.</text>
</comment>
<dbReference type="PANTHER" id="PTHR12151">
    <property type="entry name" value="ELECTRON TRANSPORT PROTIN SCO1/SENC FAMILY MEMBER"/>
    <property type="match status" value="1"/>
</dbReference>
<keyword evidence="4" id="KW-1015">Disulfide bond</keyword>
<feature type="signal peptide" evidence="5">
    <location>
        <begin position="1"/>
        <end position="18"/>
    </location>
</feature>
<evidence type="ECO:0000256" key="2">
    <source>
        <dbReference type="ARBA" id="ARBA00023008"/>
    </source>
</evidence>
<dbReference type="Gene3D" id="3.40.30.10">
    <property type="entry name" value="Glutaredoxin"/>
    <property type="match status" value="1"/>
</dbReference>
<dbReference type="GO" id="GO:0046872">
    <property type="term" value="F:metal ion binding"/>
    <property type="evidence" value="ECO:0007669"/>
    <property type="project" value="UniProtKB-KW"/>
</dbReference>
<evidence type="ECO:0000313" key="7">
    <source>
        <dbReference type="EMBL" id="QBR90885.1"/>
    </source>
</evidence>
<dbReference type="OrthoDB" id="9790194at2"/>
<keyword evidence="5" id="KW-0732">Signal</keyword>
<keyword evidence="8" id="KW-1185">Reference proteome</keyword>
<dbReference type="Pfam" id="PF02630">
    <property type="entry name" value="SCO1-SenC"/>
    <property type="match status" value="1"/>
</dbReference>
<reference evidence="7 8" key="1">
    <citation type="submission" date="2019-03" db="EMBL/GenBank/DDBJ databases">
        <title>Three New Species of Nocardioides, Nocardioides euryhalodurans sp. nov., Nocardioides seonyuensis sp. nov. and Nocardioides eburneoflavus sp. nov., Iolated from Soil.</title>
        <authorList>
            <person name="Roh S.G."/>
            <person name="Lee C."/>
            <person name="Kim M.-K."/>
            <person name="Kim S.B."/>
        </authorList>
    </citation>
    <scope>NUCLEOTIDE SEQUENCE [LARGE SCALE GENOMIC DNA]</scope>
    <source>
        <strain evidence="7 8">MMS17-SY117</strain>
    </source>
</reference>
<evidence type="ECO:0000259" key="6">
    <source>
        <dbReference type="PROSITE" id="PS51352"/>
    </source>
</evidence>
<dbReference type="InterPro" id="IPR003782">
    <property type="entry name" value="SCO1/SenC"/>
</dbReference>
<dbReference type="InterPro" id="IPR013766">
    <property type="entry name" value="Thioredoxin_domain"/>
</dbReference>
<dbReference type="AlphaFoldDB" id="A0A4P7GGD3"/>
<dbReference type="RefSeq" id="WP_135072939.1">
    <property type="nucleotide sequence ID" value="NZ_CP038267.1"/>
</dbReference>
<keyword evidence="3" id="KW-0479">Metal-binding</keyword>
<proteinExistence type="inferred from homology"/>
<dbReference type="Proteomes" id="UP000294894">
    <property type="component" value="Chromosome"/>
</dbReference>
<evidence type="ECO:0000256" key="3">
    <source>
        <dbReference type="PIRSR" id="PIRSR603782-1"/>
    </source>
</evidence>
<feature type="binding site" evidence="3">
    <location>
        <position position="78"/>
    </location>
    <ligand>
        <name>Cu cation</name>
        <dbReference type="ChEBI" id="CHEBI:23378"/>
    </ligand>
</feature>
<dbReference type="InterPro" id="IPR036249">
    <property type="entry name" value="Thioredoxin-like_sf"/>
</dbReference>
<dbReference type="SUPFAM" id="SSF52833">
    <property type="entry name" value="Thioredoxin-like"/>
    <property type="match status" value="1"/>
</dbReference>
<organism evidence="7 8">
    <name type="scientific">Nocardioides euryhalodurans</name>
    <dbReference type="NCBI Taxonomy" id="2518370"/>
    <lineage>
        <taxon>Bacteria</taxon>
        <taxon>Bacillati</taxon>
        <taxon>Actinomycetota</taxon>
        <taxon>Actinomycetes</taxon>
        <taxon>Propionibacteriales</taxon>
        <taxon>Nocardioidaceae</taxon>
        <taxon>Nocardioides</taxon>
    </lineage>
</organism>
<feature type="binding site" evidence="3">
    <location>
        <position position="164"/>
    </location>
    <ligand>
        <name>Cu cation</name>
        <dbReference type="ChEBI" id="CHEBI:23378"/>
    </ligand>
</feature>
<accession>A0A4P7GGD3</accession>
<evidence type="ECO:0000256" key="1">
    <source>
        <dbReference type="ARBA" id="ARBA00010996"/>
    </source>
</evidence>
<name>A0A4P7GGD3_9ACTN</name>
<dbReference type="CDD" id="cd02968">
    <property type="entry name" value="SCO"/>
    <property type="match status" value="1"/>
</dbReference>
<dbReference type="PROSITE" id="PS51257">
    <property type="entry name" value="PROKAR_LIPOPROTEIN"/>
    <property type="match status" value="1"/>
</dbReference>
<dbReference type="PANTHER" id="PTHR12151:SF25">
    <property type="entry name" value="LINALOOL DEHYDRATASE_ISOMERASE DOMAIN-CONTAINING PROTEIN"/>
    <property type="match status" value="1"/>
</dbReference>
<keyword evidence="2 3" id="KW-0186">Copper</keyword>
<evidence type="ECO:0000313" key="8">
    <source>
        <dbReference type="Proteomes" id="UP000294894"/>
    </source>
</evidence>
<sequence>MRRSFVVLVALLSLVLLAGCGSDAPAEGDVSGAVLTEPYVVPDTALVDTDGEPFSLAADTDERLTLVFFGYTNCPDICQIVMSSLSSALTRLDEADREDVQVVFVTTDPARDDEAALRDYLDRFDPAFVGLTGDLDTITDIGLDLGVAVEKGEKLPSGGYEVTHSTQVIGVDAEDRAPIVWTEGTSAEEFAQDVHTLLTGEV</sequence>
<evidence type="ECO:0000256" key="4">
    <source>
        <dbReference type="PIRSR" id="PIRSR603782-2"/>
    </source>
</evidence>